<protein>
    <submittedName>
        <fullName evidence="4">FAD linked oxidase domain protein</fullName>
    </submittedName>
</protein>
<feature type="domain" description="FAD-binding oxidoreductase/transferase type 4 C-terminal" evidence="3">
    <location>
        <begin position="16"/>
        <end position="77"/>
    </location>
</feature>
<dbReference type="InterPro" id="IPR016164">
    <property type="entry name" value="FAD-linked_Oxase-like_C"/>
</dbReference>
<dbReference type="EMBL" id="AKVJ01000076">
    <property type="protein sequence ID" value="EIW15581.1"/>
    <property type="molecule type" value="Genomic_DNA"/>
</dbReference>
<dbReference type="Pfam" id="PF02913">
    <property type="entry name" value="FAD-oxidase_C"/>
    <property type="match status" value="1"/>
</dbReference>
<dbReference type="RefSeq" id="WP_007938178.1">
    <property type="nucleotide sequence ID" value="NZ_AKVJ01000076.1"/>
</dbReference>
<keyword evidence="5" id="KW-1185">Reference proteome</keyword>
<name>I9L5T2_9FIRM</name>
<sequence length="78" mass="8516">MGRNGKIPIEEKVSSIEKYLNAINEFFDAALLAGRTLSGEHGISITKRPHIAKALGEAGIYAENGQDPKGLLNPRKIW</sequence>
<dbReference type="PATRIC" id="fig|1149862.3.peg.4294"/>
<evidence type="ECO:0000313" key="4">
    <source>
        <dbReference type="EMBL" id="EIW15581.1"/>
    </source>
</evidence>
<dbReference type="OrthoDB" id="9767256at2"/>
<dbReference type="InterPro" id="IPR004113">
    <property type="entry name" value="FAD-bd_oxidored_4_C"/>
</dbReference>
<proteinExistence type="predicted"/>
<organism evidence="4 5">
    <name type="scientific">Pelosinus fermentans B4</name>
    <dbReference type="NCBI Taxonomy" id="1149862"/>
    <lineage>
        <taxon>Bacteria</taxon>
        <taxon>Bacillati</taxon>
        <taxon>Bacillota</taxon>
        <taxon>Negativicutes</taxon>
        <taxon>Selenomonadales</taxon>
        <taxon>Sporomusaceae</taxon>
        <taxon>Pelosinus</taxon>
    </lineage>
</organism>
<dbReference type="Proteomes" id="UP000004324">
    <property type="component" value="Unassembled WGS sequence"/>
</dbReference>
<reference evidence="4 5" key="1">
    <citation type="journal article" date="2012" name="J. Bacteriol.">
        <title>Draft Genome Sequences for Two Metal-Reducing Pelosinus fermentans Strains Isolated from a Cr(VI)-Contaminated Site and for Type Strain R7.</title>
        <authorList>
            <person name="Brown S.D."/>
            <person name="Podar M."/>
            <person name="Klingeman D.M."/>
            <person name="Johnson C.M."/>
            <person name="Yang Z.K."/>
            <person name="Utturkar S.M."/>
            <person name="Land M.L."/>
            <person name="Mosher J.J."/>
            <person name="Hurt R.A.Jr."/>
            <person name="Phelps T.J."/>
            <person name="Palumbo A.V."/>
            <person name="Arkin A.P."/>
            <person name="Hazen T.C."/>
            <person name="Elias D.A."/>
        </authorList>
    </citation>
    <scope>NUCLEOTIDE SEQUENCE [LARGE SCALE GENOMIC DNA]</scope>
    <source>
        <strain evidence="4 5">B4</strain>
    </source>
</reference>
<evidence type="ECO:0000313" key="5">
    <source>
        <dbReference type="Proteomes" id="UP000004324"/>
    </source>
</evidence>
<gene>
    <name evidence="4" type="ORF">FB4_1270</name>
</gene>
<dbReference type="AlphaFoldDB" id="I9L5T2"/>
<dbReference type="GO" id="GO:0003824">
    <property type="term" value="F:catalytic activity"/>
    <property type="evidence" value="ECO:0007669"/>
    <property type="project" value="InterPro"/>
</dbReference>
<keyword evidence="2" id="KW-0274">FAD</keyword>
<evidence type="ECO:0000259" key="3">
    <source>
        <dbReference type="Pfam" id="PF02913"/>
    </source>
</evidence>
<keyword evidence="1" id="KW-0285">Flavoprotein</keyword>
<evidence type="ECO:0000256" key="2">
    <source>
        <dbReference type="ARBA" id="ARBA00022827"/>
    </source>
</evidence>
<comment type="caution">
    <text evidence="4">The sequence shown here is derived from an EMBL/GenBank/DDBJ whole genome shotgun (WGS) entry which is preliminary data.</text>
</comment>
<accession>I9L5T2</accession>
<dbReference type="GO" id="GO:0050660">
    <property type="term" value="F:flavin adenine dinucleotide binding"/>
    <property type="evidence" value="ECO:0007669"/>
    <property type="project" value="InterPro"/>
</dbReference>
<evidence type="ECO:0000256" key="1">
    <source>
        <dbReference type="ARBA" id="ARBA00022630"/>
    </source>
</evidence>
<dbReference type="SUPFAM" id="SSF55103">
    <property type="entry name" value="FAD-linked oxidases, C-terminal domain"/>
    <property type="match status" value="1"/>
</dbReference>